<dbReference type="RefSeq" id="XP_026290738.2">
    <property type="nucleotide sequence ID" value="XM_026434953.2"/>
</dbReference>
<evidence type="ECO:0000313" key="2">
    <source>
        <dbReference type="RefSeq" id="XP_026290738.2"/>
    </source>
</evidence>
<dbReference type="GeneID" id="113215336"/>
<dbReference type="Gene3D" id="2.30.30.940">
    <property type="match status" value="1"/>
</dbReference>
<dbReference type="Gene3D" id="3.40.50.300">
    <property type="entry name" value="P-loop containing nucleotide triphosphate hydrolases"/>
    <property type="match status" value="1"/>
</dbReference>
<dbReference type="InterPro" id="IPR051055">
    <property type="entry name" value="PIF1_helicase"/>
</dbReference>
<reference evidence="2" key="1">
    <citation type="submission" date="2025-08" db="UniProtKB">
        <authorList>
            <consortium name="RefSeq"/>
        </authorList>
    </citation>
    <scope>IDENTIFICATION</scope>
    <source>
        <tissue evidence="2">Whole organism</tissue>
    </source>
</reference>
<gene>
    <name evidence="2" type="primary">LOC113215336</name>
</gene>
<sequence>MLYTTVDAAMVLSQVKRQNDTCFLDVLHNISCGTLSEADYNILKQRFTTSVSEEERKSFKDAIRLYPTRAEVDEHNKNCLVALKHPTTGNPMPISRIPAQHNSAQARDGTENEAGGLRNTLYLAKGARIMLRANLWTEKGLVNGSMGEVVDILYAQDRSPPDDAPVAIICKFDCYQGLYLDDLTKTVVITPITKQWKSKNGQDCIRQQFPTSLCYACSIHKSQGLTLDKANVNIGTLKEMSPGLTYTAVTS</sequence>
<dbReference type="PANTHER" id="PTHR47642:SF6">
    <property type="entry name" value="ATP-DEPENDENT DNA HELICASE"/>
    <property type="match status" value="1"/>
</dbReference>
<dbReference type="PANTHER" id="PTHR47642">
    <property type="entry name" value="ATP-DEPENDENT DNA HELICASE"/>
    <property type="match status" value="1"/>
</dbReference>
<accession>A0A6J1TBR4</accession>
<name>A0A6J1TBR4_FRAOC</name>
<dbReference type="AlphaFoldDB" id="A0A6J1TBR4"/>
<dbReference type="Proteomes" id="UP000504606">
    <property type="component" value="Unplaced"/>
</dbReference>
<dbReference type="SUPFAM" id="SSF52540">
    <property type="entry name" value="P-loop containing nucleoside triphosphate hydrolases"/>
    <property type="match status" value="1"/>
</dbReference>
<organism evidence="1 2">
    <name type="scientific">Frankliniella occidentalis</name>
    <name type="common">Western flower thrips</name>
    <name type="synonym">Euthrips occidentalis</name>
    <dbReference type="NCBI Taxonomy" id="133901"/>
    <lineage>
        <taxon>Eukaryota</taxon>
        <taxon>Metazoa</taxon>
        <taxon>Ecdysozoa</taxon>
        <taxon>Arthropoda</taxon>
        <taxon>Hexapoda</taxon>
        <taxon>Insecta</taxon>
        <taxon>Pterygota</taxon>
        <taxon>Neoptera</taxon>
        <taxon>Paraneoptera</taxon>
        <taxon>Thysanoptera</taxon>
        <taxon>Terebrantia</taxon>
        <taxon>Thripoidea</taxon>
        <taxon>Thripidae</taxon>
        <taxon>Frankliniella</taxon>
    </lineage>
</organism>
<dbReference type="CDD" id="cd18809">
    <property type="entry name" value="SF1_C_RecD"/>
    <property type="match status" value="1"/>
</dbReference>
<keyword evidence="1" id="KW-1185">Reference proteome</keyword>
<protein>
    <submittedName>
        <fullName evidence="2">ATP-dependent DNA helicase PIF1-like</fullName>
    </submittedName>
</protein>
<proteinExistence type="predicted"/>
<evidence type="ECO:0000313" key="1">
    <source>
        <dbReference type="Proteomes" id="UP000504606"/>
    </source>
</evidence>
<dbReference type="KEGG" id="foc:113215336"/>
<dbReference type="OrthoDB" id="416437at2759"/>
<dbReference type="InterPro" id="IPR027417">
    <property type="entry name" value="P-loop_NTPase"/>
</dbReference>